<dbReference type="CDD" id="cd06186">
    <property type="entry name" value="NOX_Duox_like_FAD_NADP"/>
    <property type="match status" value="1"/>
</dbReference>
<keyword evidence="4" id="KW-0813">Transport</keyword>
<feature type="transmembrane region" description="Helical" evidence="13">
    <location>
        <begin position="238"/>
        <end position="256"/>
    </location>
</feature>
<dbReference type="PANTHER" id="PTHR32361">
    <property type="entry name" value="FERRIC/CUPRIC REDUCTASE TRANSMEMBRANE COMPONENT"/>
    <property type="match status" value="1"/>
</dbReference>
<keyword evidence="6 13" id="KW-0812">Transmembrane</keyword>
<evidence type="ECO:0000313" key="15">
    <source>
        <dbReference type="EMBL" id="KAH7021674.1"/>
    </source>
</evidence>
<feature type="domain" description="FAD-binding FR-type" evidence="14">
    <location>
        <begin position="290"/>
        <end position="397"/>
    </location>
</feature>
<organism evidence="15 16">
    <name type="scientific">Macrophomina phaseolina</name>
    <dbReference type="NCBI Taxonomy" id="35725"/>
    <lineage>
        <taxon>Eukaryota</taxon>
        <taxon>Fungi</taxon>
        <taxon>Dikarya</taxon>
        <taxon>Ascomycota</taxon>
        <taxon>Pezizomycotina</taxon>
        <taxon>Dothideomycetes</taxon>
        <taxon>Dothideomycetes incertae sedis</taxon>
        <taxon>Botryosphaeriales</taxon>
        <taxon>Botryosphaeriaceae</taxon>
        <taxon>Macrophomina</taxon>
    </lineage>
</organism>
<dbReference type="SFLD" id="SFLDG01168">
    <property type="entry name" value="Ferric_reductase_subgroup_(FRE"/>
    <property type="match status" value="1"/>
</dbReference>
<dbReference type="InterPro" id="IPR013121">
    <property type="entry name" value="Fe_red_NAD-bd_6"/>
</dbReference>
<evidence type="ECO:0000256" key="3">
    <source>
        <dbReference type="ARBA" id="ARBA00012668"/>
    </source>
</evidence>
<evidence type="ECO:0000256" key="1">
    <source>
        <dbReference type="ARBA" id="ARBA00004651"/>
    </source>
</evidence>
<dbReference type="Proteomes" id="UP000774617">
    <property type="component" value="Unassembled WGS sequence"/>
</dbReference>
<name>A0ABQ8FV06_9PEZI</name>
<keyword evidence="5" id="KW-1003">Cell membrane</keyword>
<sequence>MSEEPAFKFLNDAQWLFLSWMAAFTIVIVYSTYLGLGRRLRQIICLDKPVQTYFFKPNKLHAAFKCHLLDAPCFRSRRFQPFKILQRLPIGNLPGRCETLYLLIHFLVNVLLHVKSVDWGDKNSIVATLRSRSGTLSTLHIFAALVLSSRHNPLATLCGLSRNTIKTLHHWFGRIAIFDTVVHMAAHLAFEIRTTGFSSALESLHRSTFLLSGTIGMLAAILISVQTVALFRHTAYELFFLLHIVLVAVIMAGVYIHCRTGGLVQLLVVRCSISIWIFERLLRLICVCFRSTGSGGLCAMVEISHDDVLRIRLQNARPWRAQPGEYIYLTLPRIALGTSHPFSVAWTETQPSPAINLLVRRRSGFTKKLFDATASMPERKFTTAALIEGPYGRENLSSYGTVILFAAGIGITHHMQQILHLVRSHMDCTAAVRRITLVWAMRSMQDFEWARQWLVEVVENHGPQNRILSTLLFITKPGTGLGRPFDGYPAQVYLGRPNFKVLLEQLMHKDGGAAAVSVCGPGGFADDVCKAVRSLHPVWNVDLFVQGGLY</sequence>
<comment type="subcellular location">
    <subcellularLocation>
        <location evidence="1">Cell membrane</location>
        <topology evidence="1">Multi-pass membrane protein</topology>
    </subcellularLocation>
</comment>
<keyword evidence="8 13" id="KW-1133">Transmembrane helix</keyword>
<comment type="caution">
    <text evidence="15">The sequence shown here is derived from an EMBL/GenBank/DDBJ whole genome shotgun (WGS) entry which is preliminary data.</text>
</comment>
<dbReference type="SUPFAM" id="SSF52343">
    <property type="entry name" value="Ferredoxin reductase-like, C-terminal NADP-linked domain"/>
    <property type="match status" value="1"/>
</dbReference>
<dbReference type="InterPro" id="IPR051410">
    <property type="entry name" value="Ferric/Cupric_Reductase"/>
</dbReference>
<reference evidence="15 16" key="1">
    <citation type="journal article" date="2021" name="Nat. Commun.">
        <title>Genetic determinants of endophytism in the Arabidopsis root mycobiome.</title>
        <authorList>
            <person name="Mesny F."/>
            <person name="Miyauchi S."/>
            <person name="Thiergart T."/>
            <person name="Pickel B."/>
            <person name="Atanasova L."/>
            <person name="Karlsson M."/>
            <person name="Huettel B."/>
            <person name="Barry K.W."/>
            <person name="Haridas S."/>
            <person name="Chen C."/>
            <person name="Bauer D."/>
            <person name="Andreopoulos W."/>
            <person name="Pangilinan J."/>
            <person name="LaButti K."/>
            <person name="Riley R."/>
            <person name="Lipzen A."/>
            <person name="Clum A."/>
            <person name="Drula E."/>
            <person name="Henrissat B."/>
            <person name="Kohler A."/>
            <person name="Grigoriev I.V."/>
            <person name="Martin F.M."/>
            <person name="Hacquard S."/>
        </authorList>
    </citation>
    <scope>NUCLEOTIDE SEQUENCE [LARGE SCALE GENOMIC DNA]</scope>
    <source>
        <strain evidence="15 16">MPI-SDFR-AT-0080</strain>
    </source>
</reference>
<dbReference type="InterPro" id="IPR013112">
    <property type="entry name" value="FAD-bd_8"/>
</dbReference>
<dbReference type="PANTHER" id="PTHR32361:SF24">
    <property type="entry name" value="REDUCTASE, PUTATIVE (AFU_ORTHOLOGUE AFUA_3G10820)-RELATED"/>
    <property type="match status" value="1"/>
</dbReference>
<evidence type="ECO:0000256" key="11">
    <source>
        <dbReference type="ARBA" id="ARBA00023136"/>
    </source>
</evidence>
<proteinExistence type="inferred from homology"/>
<evidence type="ECO:0000256" key="4">
    <source>
        <dbReference type="ARBA" id="ARBA00022448"/>
    </source>
</evidence>
<protein>
    <recommendedName>
        <fullName evidence="3">ferric-chelate reductase (NADPH)</fullName>
        <ecNumber evidence="3">1.16.1.9</ecNumber>
    </recommendedName>
</protein>
<dbReference type="PROSITE" id="PS51384">
    <property type="entry name" value="FAD_FR"/>
    <property type="match status" value="1"/>
</dbReference>
<evidence type="ECO:0000313" key="16">
    <source>
        <dbReference type="Proteomes" id="UP000774617"/>
    </source>
</evidence>
<evidence type="ECO:0000256" key="10">
    <source>
        <dbReference type="ARBA" id="ARBA00023065"/>
    </source>
</evidence>
<gene>
    <name evidence="15" type="ORF">B0J12DRAFT_610715</name>
</gene>
<feature type="transmembrane region" description="Helical" evidence="13">
    <location>
        <begin position="171"/>
        <end position="190"/>
    </location>
</feature>
<evidence type="ECO:0000256" key="2">
    <source>
        <dbReference type="ARBA" id="ARBA00006278"/>
    </source>
</evidence>
<keyword evidence="7" id="KW-0249">Electron transport</keyword>
<comment type="similarity">
    <text evidence="2">Belongs to the ferric reductase (FRE) family.</text>
</comment>
<evidence type="ECO:0000256" key="7">
    <source>
        <dbReference type="ARBA" id="ARBA00022982"/>
    </source>
</evidence>
<dbReference type="InterPro" id="IPR017938">
    <property type="entry name" value="Riboflavin_synthase-like_b-brl"/>
</dbReference>
<feature type="transmembrane region" description="Helical" evidence="13">
    <location>
        <begin position="210"/>
        <end position="231"/>
    </location>
</feature>
<keyword evidence="9" id="KW-0560">Oxidoreductase</keyword>
<dbReference type="SFLD" id="SFLDS00052">
    <property type="entry name" value="Ferric_Reductase_Domain"/>
    <property type="match status" value="1"/>
</dbReference>
<dbReference type="Pfam" id="PF08022">
    <property type="entry name" value="FAD_binding_8"/>
    <property type="match status" value="1"/>
</dbReference>
<dbReference type="Gene3D" id="3.40.50.80">
    <property type="entry name" value="Nucleotide-binding domain of ferredoxin-NADP reductase (FNR) module"/>
    <property type="match status" value="1"/>
</dbReference>
<dbReference type="EMBL" id="JAGTJR010000065">
    <property type="protein sequence ID" value="KAH7021674.1"/>
    <property type="molecule type" value="Genomic_DNA"/>
</dbReference>
<evidence type="ECO:0000256" key="5">
    <source>
        <dbReference type="ARBA" id="ARBA00022475"/>
    </source>
</evidence>
<dbReference type="Pfam" id="PF01794">
    <property type="entry name" value="Ferric_reduct"/>
    <property type="match status" value="1"/>
</dbReference>
<keyword evidence="16" id="KW-1185">Reference proteome</keyword>
<evidence type="ECO:0000259" key="14">
    <source>
        <dbReference type="PROSITE" id="PS51384"/>
    </source>
</evidence>
<dbReference type="Gene3D" id="2.40.30.10">
    <property type="entry name" value="Translation factors"/>
    <property type="match status" value="1"/>
</dbReference>
<accession>A0ABQ8FV06</accession>
<dbReference type="InterPro" id="IPR013130">
    <property type="entry name" value="Fe3_Rdtase_TM_dom"/>
</dbReference>
<dbReference type="Pfam" id="PF08030">
    <property type="entry name" value="NAD_binding_6"/>
    <property type="match status" value="1"/>
</dbReference>
<feature type="transmembrane region" description="Helical" evidence="13">
    <location>
        <begin position="15"/>
        <end position="36"/>
    </location>
</feature>
<dbReference type="InterPro" id="IPR039261">
    <property type="entry name" value="FNR_nucleotide-bd"/>
</dbReference>
<dbReference type="SUPFAM" id="SSF63380">
    <property type="entry name" value="Riboflavin synthase domain-like"/>
    <property type="match status" value="1"/>
</dbReference>
<comment type="catalytic activity">
    <reaction evidence="12">
        <text>2 a Fe(II)-siderophore + NADP(+) + H(+) = 2 a Fe(III)-siderophore + NADPH</text>
        <dbReference type="Rhea" id="RHEA:28795"/>
        <dbReference type="Rhea" id="RHEA-COMP:11342"/>
        <dbReference type="Rhea" id="RHEA-COMP:11344"/>
        <dbReference type="ChEBI" id="CHEBI:15378"/>
        <dbReference type="ChEBI" id="CHEBI:29033"/>
        <dbReference type="ChEBI" id="CHEBI:29034"/>
        <dbReference type="ChEBI" id="CHEBI:57783"/>
        <dbReference type="ChEBI" id="CHEBI:58349"/>
        <dbReference type="EC" id="1.16.1.9"/>
    </reaction>
</comment>
<evidence type="ECO:0000256" key="12">
    <source>
        <dbReference type="ARBA" id="ARBA00048483"/>
    </source>
</evidence>
<dbReference type="EC" id="1.16.1.9" evidence="3"/>
<evidence type="ECO:0000256" key="13">
    <source>
        <dbReference type="SAM" id="Phobius"/>
    </source>
</evidence>
<dbReference type="InterPro" id="IPR017927">
    <property type="entry name" value="FAD-bd_FR_type"/>
</dbReference>
<keyword evidence="11 13" id="KW-0472">Membrane</keyword>
<keyword evidence="10" id="KW-0406">Ion transport</keyword>
<evidence type="ECO:0000256" key="9">
    <source>
        <dbReference type="ARBA" id="ARBA00023002"/>
    </source>
</evidence>
<evidence type="ECO:0000256" key="6">
    <source>
        <dbReference type="ARBA" id="ARBA00022692"/>
    </source>
</evidence>
<evidence type="ECO:0000256" key="8">
    <source>
        <dbReference type="ARBA" id="ARBA00022989"/>
    </source>
</evidence>